<dbReference type="Proteomes" id="UP000004840">
    <property type="component" value="Unassembled WGS sequence"/>
</dbReference>
<accession>G7HYN9</accession>
<dbReference type="EMBL" id="CAFW01000079">
    <property type="protein sequence ID" value="CCE55304.1"/>
    <property type="molecule type" value="Genomic_DNA"/>
</dbReference>
<reference evidence="1 2" key="1">
    <citation type="journal article" date="2012" name="J. Bacteriol.">
        <title>Genome Sequence of Corynebacterium casei UCMA 3821, Isolated from a Smear-Ripened Cheese.</title>
        <authorList>
            <person name="Monnet C."/>
            <person name="Loux V."/>
            <person name="Bento P."/>
            <person name="Gibrat J.F."/>
            <person name="Straub C."/>
            <person name="Bonnarme P."/>
            <person name="Landaud S."/>
            <person name="Irlinger F."/>
        </authorList>
    </citation>
    <scope>NUCLEOTIDE SEQUENCE [LARGE SCALE GENOMIC DNA]</scope>
    <source>
        <strain evidence="1 2">UCMA 3821</strain>
    </source>
</reference>
<name>G7HYN9_9CORY</name>
<protein>
    <submittedName>
        <fullName evidence="1">Uncharacterized protein</fullName>
    </submittedName>
</protein>
<proteinExistence type="predicted"/>
<dbReference type="AlphaFoldDB" id="G7HYN9"/>
<gene>
    <name evidence="1" type="ORF">CCAS_09000</name>
</gene>
<evidence type="ECO:0000313" key="1">
    <source>
        <dbReference type="EMBL" id="CCE55304.1"/>
    </source>
</evidence>
<evidence type="ECO:0000313" key="2">
    <source>
        <dbReference type="Proteomes" id="UP000004840"/>
    </source>
</evidence>
<sequence length="62" mass="7083">MIVNTDDVRSGHDHVFRTLCGERLPLPKAIHKRSRSAVKAIPNHTFCQACHDLYDLELELDV</sequence>
<organism evidence="1 2">
    <name type="scientific">Corynebacterium casei UCMA 3821</name>
    <dbReference type="NCBI Taxonomy" id="1110505"/>
    <lineage>
        <taxon>Bacteria</taxon>
        <taxon>Bacillati</taxon>
        <taxon>Actinomycetota</taxon>
        <taxon>Actinomycetes</taxon>
        <taxon>Mycobacteriales</taxon>
        <taxon>Corynebacteriaceae</taxon>
        <taxon>Corynebacterium</taxon>
    </lineage>
</organism>
<comment type="caution">
    <text evidence="1">The sequence shown here is derived from an EMBL/GenBank/DDBJ whole genome shotgun (WGS) entry which is preliminary data.</text>
</comment>